<dbReference type="InterPro" id="IPR000868">
    <property type="entry name" value="Isochorismatase-like_dom"/>
</dbReference>
<accession>A0A3E2HBX0</accession>
<protein>
    <recommendedName>
        <fullName evidence="4">Isochorismatase-like domain-containing protein</fullName>
    </recommendedName>
</protein>
<dbReference type="InterPro" id="IPR036380">
    <property type="entry name" value="Isochorismatase-like_sf"/>
</dbReference>
<proteinExistence type="inferred from homology"/>
<dbReference type="STRING" id="5539.A0A3E2HBX0"/>
<evidence type="ECO:0000313" key="5">
    <source>
        <dbReference type="EMBL" id="RFU30870.1"/>
    </source>
</evidence>
<dbReference type="EMBL" id="NCSJ02000089">
    <property type="protein sequence ID" value="RFU30870.1"/>
    <property type="molecule type" value="Genomic_DNA"/>
</dbReference>
<feature type="non-terminal residue" evidence="5">
    <location>
        <position position="1"/>
    </location>
</feature>
<comment type="similarity">
    <text evidence="1">Belongs to the isochorismatase family.</text>
</comment>
<evidence type="ECO:0000256" key="1">
    <source>
        <dbReference type="ARBA" id="ARBA00006336"/>
    </source>
</evidence>
<reference evidence="5 6" key="1">
    <citation type="submission" date="2018-05" db="EMBL/GenBank/DDBJ databases">
        <title>Draft genome sequence of Scytalidium lignicola DSM 105466, a ubiquitous saprotrophic fungus.</title>
        <authorList>
            <person name="Buettner E."/>
            <person name="Gebauer A.M."/>
            <person name="Hofrichter M."/>
            <person name="Liers C."/>
            <person name="Kellner H."/>
        </authorList>
    </citation>
    <scope>NUCLEOTIDE SEQUENCE [LARGE SCALE GENOMIC DNA]</scope>
    <source>
        <strain evidence="5 6">DSM 105466</strain>
    </source>
</reference>
<feature type="non-terminal residue" evidence="5">
    <location>
        <position position="212"/>
    </location>
</feature>
<dbReference type="Pfam" id="PF00857">
    <property type="entry name" value="Isochorismatase"/>
    <property type="match status" value="1"/>
</dbReference>
<dbReference type="Gene3D" id="3.40.50.850">
    <property type="entry name" value="Isochorismatase-like"/>
    <property type="match status" value="1"/>
</dbReference>
<comment type="caution">
    <text evidence="5">The sequence shown here is derived from an EMBL/GenBank/DDBJ whole genome shotgun (WGS) entry which is preliminary data.</text>
</comment>
<dbReference type="SUPFAM" id="SSF52499">
    <property type="entry name" value="Isochorismatase-like hydrolases"/>
    <property type="match status" value="1"/>
</dbReference>
<evidence type="ECO:0000259" key="4">
    <source>
        <dbReference type="Pfam" id="PF00857"/>
    </source>
</evidence>
<gene>
    <name evidence="5" type="ORF">B7463_g5438</name>
</gene>
<dbReference type="InterPro" id="IPR050272">
    <property type="entry name" value="Isochorismatase-like_hydrls"/>
</dbReference>
<dbReference type="GO" id="GO:0016787">
    <property type="term" value="F:hydrolase activity"/>
    <property type="evidence" value="ECO:0007669"/>
    <property type="project" value="UniProtKB-KW"/>
</dbReference>
<dbReference type="PANTHER" id="PTHR43540">
    <property type="entry name" value="PEROXYUREIDOACRYLATE/UREIDOACRYLATE AMIDOHYDROLASE-RELATED"/>
    <property type="match status" value="1"/>
</dbReference>
<dbReference type="OMA" id="IIHIFHS"/>
<keyword evidence="6" id="KW-1185">Reference proteome</keyword>
<evidence type="ECO:0000313" key="6">
    <source>
        <dbReference type="Proteomes" id="UP000258309"/>
    </source>
</evidence>
<keyword evidence="2" id="KW-0378">Hydrolase</keyword>
<feature type="region of interest" description="Disordered" evidence="3">
    <location>
        <begin position="48"/>
        <end position="81"/>
    </location>
</feature>
<evidence type="ECO:0000256" key="2">
    <source>
        <dbReference type="ARBA" id="ARBA00022801"/>
    </source>
</evidence>
<dbReference type="Proteomes" id="UP000258309">
    <property type="component" value="Unassembled WGS sequence"/>
</dbReference>
<organism evidence="5 6">
    <name type="scientific">Scytalidium lignicola</name>
    <name type="common">Hyphomycete</name>
    <dbReference type="NCBI Taxonomy" id="5539"/>
    <lineage>
        <taxon>Eukaryota</taxon>
        <taxon>Fungi</taxon>
        <taxon>Dikarya</taxon>
        <taxon>Ascomycota</taxon>
        <taxon>Pezizomycotina</taxon>
        <taxon>Leotiomycetes</taxon>
        <taxon>Leotiomycetes incertae sedis</taxon>
        <taxon>Scytalidium</taxon>
    </lineage>
</organism>
<sequence length="212" mass="23271">MSTQPPNSILLLIDIQDGLTHPTHWGPSRSNPSFEKNTAQLLESYRKLVSSTKPSPSGSSSPHKVIHVGHSSTSATSPLRPELPGHRFQDFALPKDDETVLFKNVNSAFIGTDLEKIIRQHRTKKLWVVGLTTDHCVSTTVRMAGNLGVCNHDDDTGEKGEVILIGDATAAWKKTEGGWDAETVHAVHLESLTEFATVAKTEDVLALWKSWM</sequence>
<dbReference type="OrthoDB" id="245563at2759"/>
<name>A0A3E2HBX0_SCYLI</name>
<feature type="compositionally biased region" description="Low complexity" evidence="3">
    <location>
        <begin position="50"/>
        <end position="62"/>
    </location>
</feature>
<evidence type="ECO:0000256" key="3">
    <source>
        <dbReference type="SAM" id="MobiDB-lite"/>
    </source>
</evidence>
<dbReference type="PANTHER" id="PTHR43540:SF1">
    <property type="entry name" value="ISOCHORISMATASE HYDROLASE"/>
    <property type="match status" value="1"/>
</dbReference>
<feature type="domain" description="Isochorismatase-like" evidence="4">
    <location>
        <begin position="8"/>
        <end position="202"/>
    </location>
</feature>
<dbReference type="AlphaFoldDB" id="A0A3E2HBX0"/>